<protein>
    <submittedName>
        <fullName evidence="2">Uncharacterized protein</fullName>
    </submittedName>
</protein>
<proteinExistence type="predicted"/>
<dbReference type="Proteomes" id="UP000285112">
    <property type="component" value="Unassembled WGS sequence"/>
</dbReference>
<feature type="region of interest" description="Disordered" evidence="1">
    <location>
        <begin position="39"/>
        <end position="60"/>
    </location>
</feature>
<accession>A0A419I7V6</accession>
<organism evidence="2 3">
    <name type="scientific">Amycolatopsis panacis</name>
    <dbReference type="NCBI Taxonomy" id="2340917"/>
    <lineage>
        <taxon>Bacteria</taxon>
        <taxon>Bacillati</taxon>
        <taxon>Actinomycetota</taxon>
        <taxon>Actinomycetes</taxon>
        <taxon>Pseudonocardiales</taxon>
        <taxon>Pseudonocardiaceae</taxon>
        <taxon>Amycolatopsis</taxon>
    </lineage>
</organism>
<dbReference type="AlphaFoldDB" id="A0A419I7V6"/>
<name>A0A419I7V6_9PSEU</name>
<reference evidence="2 3" key="1">
    <citation type="submission" date="2018-09" db="EMBL/GenBank/DDBJ databases">
        <title>YIM PH 21725 draft genome.</title>
        <authorList>
            <person name="Miao C."/>
        </authorList>
    </citation>
    <scope>NUCLEOTIDE SEQUENCE [LARGE SCALE GENOMIC DNA]</scope>
    <source>
        <strain evidence="3">YIM PH21725</strain>
    </source>
</reference>
<comment type="caution">
    <text evidence="2">The sequence shown here is derived from an EMBL/GenBank/DDBJ whole genome shotgun (WGS) entry which is preliminary data.</text>
</comment>
<dbReference type="EMBL" id="QZFV01000065">
    <property type="protein sequence ID" value="RJQ88167.1"/>
    <property type="molecule type" value="Genomic_DNA"/>
</dbReference>
<feature type="compositionally biased region" description="Basic and acidic residues" evidence="1">
    <location>
        <begin position="45"/>
        <end position="60"/>
    </location>
</feature>
<keyword evidence="3" id="KW-1185">Reference proteome</keyword>
<evidence type="ECO:0000256" key="1">
    <source>
        <dbReference type="SAM" id="MobiDB-lite"/>
    </source>
</evidence>
<gene>
    <name evidence="2" type="ORF">D5S19_07570</name>
</gene>
<sequence>MVNGAVVADGTASAAASIAAPSRIGAFTISPFVAWNTECGRGPPGRRDADGAGERAWHGR</sequence>
<evidence type="ECO:0000313" key="3">
    <source>
        <dbReference type="Proteomes" id="UP000285112"/>
    </source>
</evidence>
<evidence type="ECO:0000313" key="2">
    <source>
        <dbReference type="EMBL" id="RJQ88167.1"/>
    </source>
</evidence>